<dbReference type="InterPro" id="IPR020013">
    <property type="entry name" value="Flagellar_FlgE/F/G"/>
</dbReference>
<gene>
    <name evidence="9" type="ORF">ACFOGP_03350</name>
</gene>
<reference evidence="10" key="1">
    <citation type="journal article" date="2019" name="Int. J. Syst. Evol. Microbiol.">
        <title>The Global Catalogue of Microorganisms (GCM) 10K type strain sequencing project: providing services to taxonomists for standard genome sequencing and annotation.</title>
        <authorList>
            <consortium name="The Broad Institute Genomics Platform"/>
            <consortium name="The Broad Institute Genome Sequencing Center for Infectious Disease"/>
            <person name="Wu L."/>
            <person name="Ma J."/>
        </authorList>
    </citation>
    <scope>NUCLEOTIDE SEQUENCE [LARGE SCALE GENOMIC DNA]</scope>
    <source>
        <strain evidence="10">KCTC 52366</strain>
    </source>
</reference>
<evidence type="ECO:0000256" key="3">
    <source>
        <dbReference type="ARBA" id="ARBA00019015"/>
    </source>
</evidence>
<protein>
    <recommendedName>
        <fullName evidence="3 5">Flagellar hook protein FlgE</fullName>
    </recommendedName>
</protein>
<dbReference type="Pfam" id="PF22692">
    <property type="entry name" value="LlgE_F_G_D1"/>
    <property type="match status" value="1"/>
</dbReference>
<keyword evidence="9" id="KW-0969">Cilium</keyword>
<accession>A0ABV7GN35</accession>
<comment type="subcellular location">
    <subcellularLocation>
        <location evidence="1 5">Bacterial flagellum basal body</location>
    </subcellularLocation>
</comment>
<evidence type="ECO:0000259" key="7">
    <source>
        <dbReference type="Pfam" id="PF07559"/>
    </source>
</evidence>
<proteinExistence type="inferred from homology"/>
<name>A0ABV7GN35_9RHOB</name>
<comment type="similarity">
    <text evidence="2 5">Belongs to the flagella basal body rod proteins family.</text>
</comment>
<comment type="caution">
    <text evidence="9">The sequence shown here is derived from an EMBL/GenBank/DDBJ whole genome shotgun (WGS) entry which is preliminary data.</text>
</comment>
<evidence type="ECO:0000256" key="5">
    <source>
        <dbReference type="RuleBase" id="RU362116"/>
    </source>
</evidence>
<organism evidence="9 10">
    <name type="scientific">Psychromarinibacter halotolerans</name>
    <dbReference type="NCBI Taxonomy" id="1775175"/>
    <lineage>
        <taxon>Bacteria</taxon>
        <taxon>Pseudomonadati</taxon>
        <taxon>Pseudomonadota</taxon>
        <taxon>Alphaproteobacteria</taxon>
        <taxon>Rhodobacterales</taxon>
        <taxon>Paracoccaceae</taxon>
        <taxon>Psychromarinibacter</taxon>
    </lineage>
</organism>
<evidence type="ECO:0000256" key="2">
    <source>
        <dbReference type="ARBA" id="ARBA00009677"/>
    </source>
</evidence>
<comment type="function">
    <text evidence="5">A flexible structure which links the flagellar filament to the drive apparatus in the basal body.</text>
</comment>
<feature type="domain" description="Flagellar hook protein FlgE D2" evidence="7">
    <location>
        <begin position="185"/>
        <end position="309"/>
    </location>
</feature>
<evidence type="ECO:0000259" key="6">
    <source>
        <dbReference type="Pfam" id="PF06429"/>
    </source>
</evidence>
<dbReference type="Proteomes" id="UP001595632">
    <property type="component" value="Unassembled WGS sequence"/>
</dbReference>
<dbReference type="InterPro" id="IPR053967">
    <property type="entry name" value="LlgE_F_G-like_D1"/>
</dbReference>
<keyword evidence="4 5" id="KW-0975">Bacterial flagellum</keyword>
<dbReference type="Pfam" id="PF07559">
    <property type="entry name" value="FlgE_D2"/>
    <property type="match status" value="1"/>
</dbReference>
<dbReference type="InterPro" id="IPR011491">
    <property type="entry name" value="FlgE_D2"/>
</dbReference>
<dbReference type="EMBL" id="JBHRTB010000010">
    <property type="protein sequence ID" value="MFC3141726.1"/>
    <property type="molecule type" value="Genomic_DNA"/>
</dbReference>
<sequence length="429" mass="44431">MAIQNAMQAGVAGLRTNSQAVGRISENIANSGTIGYKRSFTQMVTQVVGDSASVRGVDRTDIERGGAIIGTSSATDLAIDGDGFFVVMKDPLNTDESNFFLTRAGSFEVDKDGYMVNSAGYYLAGYGYDDDGSIAGVDRNGFGSLDAVNTKIASLTAEPSTESTIAGNLPSSLTGTGVAQDPFISSMTYYNALGAQEGLTFSWTPSDTVDNLWSMEVTGDDGTVYGTVDVTFADSGPTAGSPLTYVGTPDAGLVAPAAFAVDADGNMTLTIDNAAVPQVLDIALGGVGTYDGITQFDGDYEPQRITVDGTSTAALEKTEIDEQGNLVGVFENGKRLSLYQIPVATVDAPAGLEAETGNAYSLTLASGSTVMNVAGSGAGSIQSGATEASNVDIAQEMTDLIQVQRAYSSNAKIISTSDEMLQEINNLKR</sequence>
<keyword evidence="9" id="KW-0966">Cell projection</keyword>
<evidence type="ECO:0000256" key="1">
    <source>
        <dbReference type="ARBA" id="ARBA00004117"/>
    </source>
</evidence>
<feature type="domain" description="Flagellar basal-body/hook protein C-terminal" evidence="6">
    <location>
        <begin position="382"/>
        <end position="427"/>
    </location>
</feature>
<evidence type="ECO:0000256" key="4">
    <source>
        <dbReference type="ARBA" id="ARBA00023143"/>
    </source>
</evidence>
<feature type="domain" description="Flagellar hook protein FlgE/F/G-like D1" evidence="8">
    <location>
        <begin position="78"/>
        <end position="125"/>
    </location>
</feature>
<dbReference type="NCBIfam" id="TIGR03506">
    <property type="entry name" value="FlgEFG_subfam"/>
    <property type="match status" value="1"/>
</dbReference>
<dbReference type="InterPro" id="IPR010930">
    <property type="entry name" value="Flg_bb/hook_C_dom"/>
</dbReference>
<evidence type="ECO:0000259" key="8">
    <source>
        <dbReference type="Pfam" id="PF22692"/>
    </source>
</evidence>
<keyword evidence="10" id="KW-1185">Reference proteome</keyword>
<evidence type="ECO:0000313" key="10">
    <source>
        <dbReference type="Proteomes" id="UP001595632"/>
    </source>
</evidence>
<dbReference type="InterPro" id="IPR037925">
    <property type="entry name" value="FlgE/F/G-like"/>
</dbReference>
<evidence type="ECO:0000313" key="9">
    <source>
        <dbReference type="EMBL" id="MFC3141726.1"/>
    </source>
</evidence>
<dbReference type="PANTHER" id="PTHR30435:SF1">
    <property type="entry name" value="FLAGELLAR HOOK PROTEIN FLGE"/>
    <property type="match status" value="1"/>
</dbReference>
<keyword evidence="9" id="KW-0282">Flagellum</keyword>
<dbReference type="SUPFAM" id="SSF117143">
    <property type="entry name" value="Flagellar hook protein flgE"/>
    <property type="match status" value="1"/>
</dbReference>
<dbReference type="Pfam" id="PF06429">
    <property type="entry name" value="Flg_bbr_C"/>
    <property type="match status" value="1"/>
</dbReference>
<dbReference type="PANTHER" id="PTHR30435">
    <property type="entry name" value="FLAGELLAR PROTEIN"/>
    <property type="match status" value="1"/>
</dbReference>
<dbReference type="RefSeq" id="WP_275632023.1">
    <property type="nucleotide sequence ID" value="NZ_JARGYD010000002.1"/>
</dbReference>